<sequence>MVLVASCALSSLFFWHPPVTQTFMMTWQPLFYYLQMVILVAIFLGAVAIIQKINDQPWFPPKLQWPLIIVIILFLHLSVFNGLARWYFSPYSGEVGRVFVVHNKTVTVLLSRIENSGLIRTYHTSRLMTFDLETGQPKGSLMIVKHNYDSSLKIYPPFEGKAWPTSPGTKLELIDLEQPAMIANYQDILKHNPVLGEFFTLIYSDYLITNHGLQIKGSNGSFFRLNPDLSLTPLKGLHDYHPIDVPMGPVTDYISLNYKTGLNWPKQVPELNKKSSFEWIVHYSKAPKREDEITYLSYIDAQGKELKRFNLTQELDNKFPQAIAVYTHDNFAYVIVSKWGATLSALKIDKANMTITTKINYIE</sequence>
<dbReference type="EMBL" id="PEYM01000122">
    <property type="protein sequence ID" value="PIS28673.1"/>
    <property type="molecule type" value="Genomic_DNA"/>
</dbReference>
<name>A0A2H0XUT0_UNCSA</name>
<feature type="transmembrane region" description="Helical" evidence="1">
    <location>
        <begin position="32"/>
        <end position="53"/>
    </location>
</feature>
<keyword evidence="1" id="KW-0472">Membrane</keyword>
<evidence type="ECO:0000256" key="1">
    <source>
        <dbReference type="SAM" id="Phobius"/>
    </source>
</evidence>
<organism evidence="2 3">
    <name type="scientific">Candidatus Saganbacteria bacterium CG08_land_8_20_14_0_20_45_16</name>
    <dbReference type="NCBI Taxonomy" id="2014293"/>
    <lineage>
        <taxon>Bacteria</taxon>
        <taxon>Bacillati</taxon>
        <taxon>Saganbacteria</taxon>
    </lineage>
</organism>
<feature type="transmembrane region" description="Helical" evidence="1">
    <location>
        <begin position="65"/>
        <end position="88"/>
    </location>
</feature>
<dbReference type="AlphaFoldDB" id="A0A2H0XUT0"/>
<proteinExistence type="predicted"/>
<evidence type="ECO:0000313" key="3">
    <source>
        <dbReference type="Proteomes" id="UP000231343"/>
    </source>
</evidence>
<protein>
    <submittedName>
        <fullName evidence="2">Uncharacterized protein</fullName>
    </submittedName>
</protein>
<comment type="caution">
    <text evidence="2">The sequence shown here is derived from an EMBL/GenBank/DDBJ whole genome shotgun (WGS) entry which is preliminary data.</text>
</comment>
<accession>A0A2H0XUT0</accession>
<keyword evidence="1" id="KW-0812">Transmembrane</keyword>
<reference evidence="2 3" key="1">
    <citation type="submission" date="2017-09" db="EMBL/GenBank/DDBJ databases">
        <title>Depth-based differentiation of microbial function through sediment-hosted aquifers and enrichment of novel symbionts in the deep terrestrial subsurface.</title>
        <authorList>
            <person name="Probst A.J."/>
            <person name="Ladd B."/>
            <person name="Jarett J.K."/>
            <person name="Geller-Mcgrath D.E."/>
            <person name="Sieber C.M."/>
            <person name="Emerson J.B."/>
            <person name="Anantharaman K."/>
            <person name="Thomas B.C."/>
            <person name="Malmstrom R."/>
            <person name="Stieglmeier M."/>
            <person name="Klingl A."/>
            <person name="Woyke T."/>
            <person name="Ryan C.M."/>
            <person name="Banfield J.F."/>
        </authorList>
    </citation>
    <scope>NUCLEOTIDE SEQUENCE [LARGE SCALE GENOMIC DNA]</scope>
    <source>
        <strain evidence="2">CG08_land_8_20_14_0_20_45_16</strain>
    </source>
</reference>
<keyword evidence="1" id="KW-1133">Transmembrane helix</keyword>
<gene>
    <name evidence="2" type="ORF">COT42_07320</name>
</gene>
<dbReference type="Proteomes" id="UP000231343">
    <property type="component" value="Unassembled WGS sequence"/>
</dbReference>
<evidence type="ECO:0000313" key="2">
    <source>
        <dbReference type="EMBL" id="PIS28673.1"/>
    </source>
</evidence>